<keyword evidence="2" id="KW-1185">Reference proteome</keyword>
<proteinExistence type="predicted"/>
<organism evidence="1 2">
    <name type="scientific">Austropuccinia psidii MF-1</name>
    <dbReference type="NCBI Taxonomy" id="1389203"/>
    <lineage>
        <taxon>Eukaryota</taxon>
        <taxon>Fungi</taxon>
        <taxon>Dikarya</taxon>
        <taxon>Basidiomycota</taxon>
        <taxon>Pucciniomycotina</taxon>
        <taxon>Pucciniomycetes</taxon>
        <taxon>Pucciniales</taxon>
        <taxon>Sphaerophragmiaceae</taxon>
        <taxon>Austropuccinia</taxon>
    </lineage>
</organism>
<dbReference type="EMBL" id="AVOT02040414">
    <property type="protein sequence ID" value="MBW0535629.1"/>
    <property type="molecule type" value="Genomic_DNA"/>
</dbReference>
<evidence type="ECO:0000313" key="2">
    <source>
        <dbReference type="Proteomes" id="UP000765509"/>
    </source>
</evidence>
<accession>A0A9Q3IED8</accession>
<reference evidence="1" key="1">
    <citation type="submission" date="2021-03" db="EMBL/GenBank/DDBJ databases">
        <title>Draft genome sequence of rust myrtle Austropuccinia psidii MF-1, a brazilian biotype.</title>
        <authorList>
            <person name="Quecine M.C."/>
            <person name="Pachon D.M.R."/>
            <person name="Bonatelli M.L."/>
            <person name="Correr F.H."/>
            <person name="Franceschini L.M."/>
            <person name="Leite T.F."/>
            <person name="Margarido G.R.A."/>
            <person name="Almeida C.A."/>
            <person name="Ferrarezi J.A."/>
            <person name="Labate C.A."/>
        </authorList>
    </citation>
    <scope>NUCLEOTIDE SEQUENCE</scope>
    <source>
        <strain evidence="1">MF-1</strain>
    </source>
</reference>
<comment type="caution">
    <text evidence="1">The sequence shown here is derived from an EMBL/GenBank/DDBJ whole genome shotgun (WGS) entry which is preliminary data.</text>
</comment>
<sequence length="102" mass="10805">MICLQHCHPMSALTPPYSTPAPSIYASDAAPHLCPNPSLCLRTPASSSPHLPCLRCPIRSLGYCGLLAYMMKPITEMGLLAFSANIFLGEVGGNIHIVVVGV</sequence>
<gene>
    <name evidence="1" type="ORF">O181_075344</name>
</gene>
<dbReference type="AlphaFoldDB" id="A0A9Q3IED8"/>
<evidence type="ECO:0000313" key="1">
    <source>
        <dbReference type="EMBL" id="MBW0535629.1"/>
    </source>
</evidence>
<name>A0A9Q3IED8_9BASI</name>
<dbReference type="Proteomes" id="UP000765509">
    <property type="component" value="Unassembled WGS sequence"/>
</dbReference>
<protein>
    <submittedName>
        <fullName evidence="1">Uncharacterized protein</fullName>
    </submittedName>
</protein>